<feature type="signal peptide" evidence="1">
    <location>
        <begin position="1"/>
        <end position="22"/>
    </location>
</feature>
<dbReference type="Proteomes" id="UP000569092">
    <property type="component" value="Unassembled WGS sequence"/>
</dbReference>
<reference evidence="3 4" key="1">
    <citation type="submission" date="2020-08" db="EMBL/GenBank/DDBJ databases">
        <title>Genomic Encyclopedia of Type Strains, Phase IV (KMG-V): Genome sequencing to study the core and pangenomes of soil and plant-associated prokaryotes.</title>
        <authorList>
            <person name="Whitman W."/>
        </authorList>
    </citation>
    <scope>NUCLEOTIDE SEQUENCE [LARGE SCALE GENOMIC DNA]</scope>
    <source>
        <strain evidence="3 4">M8US30</strain>
    </source>
</reference>
<sequence>MTRAFRILAVLSVLLLASQIGSPETITFAGLANPLQADVIDSAGPLNFYEFYVYGLTDQNGMIIPGTEYIYGGDYPFEPAPYPYPLPYSFTTPEFYSTSGAAFTLNSMEIELDPSVEFYGYRKGVLVDEGNTAGATDPITGQLILNWSNIDAVVFPDVVGEDVALDINSITINEAVVPEPASLVLLGSGVAGLLAVARRRLRA</sequence>
<evidence type="ECO:0000313" key="3">
    <source>
        <dbReference type="EMBL" id="MBB5343578.1"/>
    </source>
</evidence>
<dbReference type="Pfam" id="PF07589">
    <property type="entry name" value="PEP-CTERM"/>
    <property type="match status" value="1"/>
</dbReference>
<feature type="domain" description="Ice-binding protein C-terminal" evidence="2">
    <location>
        <begin position="177"/>
        <end position="199"/>
    </location>
</feature>
<keyword evidence="1" id="KW-0732">Signal</keyword>
<comment type="caution">
    <text evidence="3">The sequence shown here is derived from an EMBL/GenBank/DDBJ whole genome shotgun (WGS) entry which is preliminary data.</text>
</comment>
<dbReference type="AlphaFoldDB" id="A0A7W8N3K9"/>
<dbReference type="InterPro" id="IPR013424">
    <property type="entry name" value="Ice-binding_C"/>
</dbReference>
<proteinExistence type="predicted"/>
<dbReference type="EMBL" id="JACHDZ010000002">
    <property type="protein sequence ID" value="MBB5343578.1"/>
    <property type="molecule type" value="Genomic_DNA"/>
</dbReference>
<evidence type="ECO:0000313" key="4">
    <source>
        <dbReference type="Proteomes" id="UP000569092"/>
    </source>
</evidence>
<evidence type="ECO:0000256" key="1">
    <source>
        <dbReference type="SAM" id="SignalP"/>
    </source>
</evidence>
<protein>
    <recommendedName>
        <fullName evidence="2">Ice-binding protein C-terminal domain-containing protein</fullName>
    </recommendedName>
</protein>
<dbReference type="NCBIfam" id="TIGR02595">
    <property type="entry name" value="PEP_CTERM"/>
    <property type="match status" value="1"/>
</dbReference>
<accession>A0A7W8N3K9</accession>
<evidence type="ECO:0000259" key="2">
    <source>
        <dbReference type="Pfam" id="PF07589"/>
    </source>
</evidence>
<name>A0A7W8N3K9_9BACT</name>
<organism evidence="3 4">
    <name type="scientific">Tunturiibacter lichenicola</name>
    <dbReference type="NCBI Taxonomy" id="2051959"/>
    <lineage>
        <taxon>Bacteria</taxon>
        <taxon>Pseudomonadati</taxon>
        <taxon>Acidobacteriota</taxon>
        <taxon>Terriglobia</taxon>
        <taxon>Terriglobales</taxon>
        <taxon>Acidobacteriaceae</taxon>
        <taxon>Tunturiibacter</taxon>
    </lineage>
</organism>
<feature type="chain" id="PRO_5031307477" description="Ice-binding protein C-terminal domain-containing protein" evidence="1">
    <location>
        <begin position="23"/>
        <end position="203"/>
    </location>
</feature>
<gene>
    <name evidence="3" type="ORF">HDF10_001553</name>
</gene>